<protein>
    <recommendedName>
        <fullName evidence="2">DUF4167 domain-containing protein</fullName>
    </recommendedName>
</protein>
<evidence type="ECO:0000259" key="2">
    <source>
        <dbReference type="Pfam" id="PF13763"/>
    </source>
</evidence>
<dbReference type="InterPro" id="IPR025430">
    <property type="entry name" value="DUF4167"/>
</dbReference>
<dbReference type="EMBL" id="CU459003">
    <property type="protein sequence ID" value="CAM74611.1"/>
    <property type="molecule type" value="Genomic_DNA"/>
</dbReference>
<feature type="compositionally biased region" description="Gly residues" evidence="1">
    <location>
        <begin position="24"/>
        <end position="45"/>
    </location>
</feature>
<dbReference type="Pfam" id="PF13763">
    <property type="entry name" value="DUF4167"/>
    <property type="match status" value="1"/>
</dbReference>
<feature type="compositionally biased region" description="Acidic residues" evidence="1">
    <location>
        <begin position="128"/>
        <end position="140"/>
    </location>
</feature>
<accession>A4TVF4</accession>
<organism evidence="3">
    <name type="scientific">Magnetospirillum gryphiswaldense</name>
    <dbReference type="NCBI Taxonomy" id="55518"/>
    <lineage>
        <taxon>Bacteria</taxon>
        <taxon>Pseudomonadati</taxon>
        <taxon>Pseudomonadota</taxon>
        <taxon>Alphaproteobacteria</taxon>
        <taxon>Rhodospirillales</taxon>
        <taxon>Rhodospirillaceae</taxon>
        <taxon>Magnetospirillum</taxon>
    </lineage>
</organism>
<evidence type="ECO:0000313" key="3">
    <source>
        <dbReference type="EMBL" id="CAM74611.1"/>
    </source>
</evidence>
<feature type="compositionally biased region" description="Basic and acidic residues" evidence="1">
    <location>
        <begin position="148"/>
        <end position="158"/>
    </location>
</feature>
<feature type="compositionally biased region" description="Polar residues" evidence="1">
    <location>
        <begin position="113"/>
        <end position="123"/>
    </location>
</feature>
<gene>
    <name evidence="3" type="ORF">MGR_1895</name>
</gene>
<name>A4TVF4_9PROT</name>
<sequence length="194" mass="20845">MNPNPKQRSRGRGNNGGNPNRINHGGGGHGGGHSGGHSGGGGGGNHVRNINVRSQVFDSNGPEGRIRGNAHQVMEKYLGLARDAASQGDRHAAENFYQHAEHYFRLINAYNQNNGQRRPQNLPTPAEDQAEMPPEDEDGEGQSQQGQQRDDQQGRDDGGQGGDQGQDQAGDQGEARAPRYADEDRPRREAAPTA</sequence>
<feature type="compositionally biased region" description="Basic and acidic residues" evidence="1">
    <location>
        <begin position="173"/>
        <end position="194"/>
    </location>
</feature>
<proteinExistence type="predicted"/>
<evidence type="ECO:0000256" key="1">
    <source>
        <dbReference type="SAM" id="MobiDB-lite"/>
    </source>
</evidence>
<feature type="region of interest" description="Disordered" evidence="1">
    <location>
        <begin position="113"/>
        <end position="194"/>
    </location>
</feature>
<feature type="domain" description="DUF4167" evidence="2">
    <location>
        <begin position="42"/>
        <end position="112"/>
    </location>
</feature>
<dbReference type="AlphaFoldDB" id="A4TVF4"/>
<feature type="region of interest" description="Disordered" evidence="1">
    <location>
        <begin position="1"/>
        <end position="48"/>
    </location>
</feature>
<reference evidence="3" key="1">
    <citation type="journal article" date="2007" name="J. Bacteriol.">
        <title>Comparative genome analysis of four magnetotactic bacteria reveals a complex set of group-specific genes implicated in magnetosome biomineralization and function.</title>
        <authorList>
            <person name="Richter M."/>
            <person name="Kube M."/>
            <person name="Bazylinski D.A."/>
            <person name="Lombardot T."/>
            <person name="Gloeckner F.O."/>
            <person name="Reinhardt R."/>
            <person name="Schueler D."/>
        </authorList>
    </citation>
    <scope>NUCLEOTIDE SEQUENCE</scope>
    <source>
        <strain evidence="3">MSR-1</strain>
    </source>
</reference>